<keyword evidence="2" id="KW-1185">Reference proteome</keyword>
<organism evidence="1 2">
    <name type="scientific">Cerrena zonata</name>
    <dbReference type="NCBI Taxonomy" id="2478898"/>
    <lineage>
        <taxon>Eukaryota</taxon>
        <taxon>Fungi</taxon>
        <taxon>Dikarya</taxon>
        <taxon>Basidiomycota</taxon>
        <taxon>Agaricomycotina</taxon>
        <taxon>Agaricomycetes</taxon>
        <taxon>Polyporales</taxon>
        <taxon>Cerrenaceae</taxon>
        <taxon>Cerrena</taxon>
    </lineage>
</organism>
<evidence type="ECO:0000313" key="1">
    <source>
        <dbReference type="EMBL" id="KAK7688552.1"/>
    </source>
</evidence>
<protein>
    <submittedName>
        <fullName evidence="1">Uncharacterized protein</fullName>
    </submittedName>
</protein>
<accession>A0AAW0G7Z9</accession>
<comment type="caution">
    <text evidence="1">The sequence shown here is derived from an EMBL/GenBank/DDBJ whole genome shotgun (WGS) entry which is preliminary data.</text>
</comment>
<dbReference type="Proteomes" id="UP001385951">
    <property type="component" value="Unassembled WGS sequence"/>
</dbReference>
<gene>
    <name evidence="1" type="ORF">QCA50_008090</name>
</gene>
<sequence>MDYSTDTFAFKRIPVSPDATQWDKQEGSPEPRYHATELSVIFDPNAHMEFTGPMHDHFYNFFLLADQFPALEVLRLITRVETPEDEHFQFEEYMFQIGNRLKSWARLRKLIMCFRVEGEWFHWDSTLNTKTQSILDSPLPPSEQDLDWISNDELARLCDDPDLATTCVDSLAAQTPVDDPVAESDIIDRLMRIWRLRNGERMEKVMNNLWKCCPTLRQVDWYPWNTDVSDDYGVETLCRWSYVPQVNAGITEDGQDPHQVVWDLLWKGCPEGDPDPLMTIRVGQEWERELDILSM</sequence>
<dbReference type="EMBL" id="JASBNA010000010">
    <property type="protein sequence ID" value="KAK7688552.1"/>
    <property type="molecule type" value="Genomic_DNA"/>
</dbReference>
<proteinExistence type="predicted"/>
<name>A0AAW0G7Z9_9APHY</name>
<evidence type="ECO:0000313" key="2">
    <source>
        <dbReference type="Proteomes" id="UP001385951"/>
    </source>
</evidence>
<dbReference type="AlphaFoldDB" id="A0AAW0G7Z9"/>
<reference evidence="1 2" key="1">
    <citation type="submission" date="2022-09" db="EMBL/GenBank/DDBJ databases">
        <authorList>
            <person name="Palmer J.M."/>
        </authorList>
    </citation>
    <scope>NUCLEOTIDE SEQUENCE [LARGE SCALE GENOMIC DNA]</scope>
    <source>
        <strain evidence="1 2">DSM 7382</strain>
    </source>
</reference>